<dbReference type="EMBL" id="BAABJE010000001">
    <property type="protein sequence ID" value="GAA4782015.1"/>
    <property type="molecule type" value="Genomic_DNA"/>
</dbReference>
<sequence length="151" mass="15941">MALAMCVLAVAACSTGPVKRVSEPTASIQQLTVGADGQWTVELRLQNFSSVPMRFERIALDLRAGKESAGTLRAEPGLTIGPEAADTAVVKLVPSAAARLTIADALADRRSLDYGLEGTLVASPQDRKARDFEIRRNSALSPVPGLPGVMR</sequence>
<reference evidence="2" key="1">
    <citation type="journal article" date="2019" name="Int. J. Syst. Evol. Microbiol.">
        <title>The Global Catalogue of Microorganisms (GCM) 10K type strain sequencing project: providing services to taxonomists for standard genome sequencing and annotation.</title>
        <authorList>
            <consortium name="The Broad Institute Genomics Platform"/>
            <consortium name="The Broad Institute Genome Sequencing Center for Infectious Disease"/>
            <person name="Wu L."/>
            <person name="Ma J."/>
        </authorList>
    </citation>
    <scope>NUCLEOTIDE SEQUENCE [LARGE SCALE GENOMIC DNA]</scope>
    <source>
        <strain evidence="2">JCM 18204</strain>
    </source>
</reference>
<gene>
    <name evidence="1" type="ORF">GCM10023307_03140</name>
</gene>
<keyword evidence="2" id="KW-1185">Reference proteome</keyword>
<proteinExistence type="predicted"/>
<evidence type="ECO:0000313" key="2">
    <source>
        <dbReference type="Proteomes" id="UP001499959"/>
    </source>
</evidence>
<comment type="caution">
    <text evidence="1">The sequence shown here is derived from an EMBL/GenBank/DDBJ whole genome shotgun (WGS) entry which is preliminary data.</text>
</comment>
<accession>A0ABP9AKR7</accession>
<protein>
    <submittedName>
        <fullName evidence="1">LEA type 2 family protein</fullName>
    </submittedName>
</protein>
<dbReference type="RefSeq" id="WP_345301515.1">
    <property type="nucleotide sequence ID" value="NZ_BAABJE010000001.1"/>
</dbReference>
<dbReference type="Proteomes" id="UP001499959">
    <property type="component" value="Unassembled WGS sequence"/>
</dbReference>
<name>A0ABP9AKR7_9GAMM</name>
<organism evidence="1 2">
    <name type="scientific">Lysobacter hankyongensis</name>
    <dbReference type="NCBI Taxonomy" id="1176535"/>
    <lineage>
        <taxon>Bacteria</taxon>
        <taxon>Pseudomonadati</taxon>
        <taxon>Pseudomonadota</taxon>
        <taxon>Gammaproteobacteria</taxon>
        <taxon>Lysobacterales</taxon>
        <taxon>Lysobacteraceae</taxon>
        <taxon>Lysobacter</taxon>
    </lineage>
</organism>
<evidence type="ECO:0000313" key="1">
    <source>
        <dbReference type="EMBL" id="GAA4782015.1"/>
    </source>
</evidence>
<dbReference type="SUPFAM" id="SSF117070">
    <property type="entry name" value="LEA14-like"/>
    <property type="match status" value="1"/>
</dbReference>